<dbReference type="Proteomes" id="UP000321412">
    <property type="component" value="Unassembled WGS sequence"/>
</dbReference>
<feature type="domain" description="CRM" evidence="3">
    <location>
        <begin position="18"/>
        <end position="112"/>
    </location>
</feature>
<dbReference type="PANTHER" id="PTHR40065">
    <property type="entry name" value="RNA-BINDING PROTEIN YHBY"/>
    <property type="match status" value="1"/>
</dbReference>
<keyword evidence="5" id="KW-1185">Reference proteome</keyword>
<dbReference type="InterPro" id="IPR035920">
    <property type="entry name" value="YhbY-like_sf"/>
</dbReference>
<sequence>MTASKSSSSAGLVQRLSPRLTGKQRRYLRTLAHSLKPLVYVGQKGISENLIENVSAQLLAHELIKVKIHEGDGMVEAAEAIVAGTGAQLAQKIGHTLVLYRPHPEKPTIKLPRDTAAGS</sequence>
<dbReference type="EMBL" id="VOSM01000002">
    <property type="protein sequence ID" value="TXD38611.1"/>
    <property type="molecule type" value="Genomic_DNA"/>
</dbReference>
<dbReference type="InterPro" id="IPR001890">
    <property type="entry name" value="RNA-binding_CRM"/>
</dbReference>
<dbReference type="GO" id="GO:0003723">
    <property type="term" value="F:RNA binding"/>
    <property type="evidence" value="ECO:0007669"/>
    <property type="project" value="UniProtKB-UniRule"/>
</dbReference>
<dbReference type="InterPro" id="IPR051925">
    <property type="entry name" value="RNA-binding_domain"/>
</dbReference>
<dbReference type="PROSITE" id="PS51295">
    <property type="entry name" value="CRM"/>
    <property type="match status" value="1"/>
</dbReference>
<name>A0A5C6X9U5_9DELT</name>
<reference evidence="4 5" key="1">
    <citation type="submission" date="2019-08" db="EMBL/GenBank/DDBJ databases">
        <title>Bradymonadales sp. TMQ4.</title>
        <authorList>
            <person name="Liang Q."/>
        </authorList>
    </citation>
    <scope>NUCLEOTIDE SEQUENCE [LARGE SCALE GENOMIC DNA]</scope>
    <source>
        <strain evidence="4 5">TMQ4</strain>
    </source>
</reference>
<comment type="caution">
    <text evidence="4">The sequence shown here is derived from an EMBL/GenBank/DDBJ whole genome shotgun (WGS) entry which is preliminary data.</text>
</comment>
<evidence type="ECO:0000259" key="3">
    <source>
        <dbReference type="PROSITE" id="PS51295"/>
    </source>
</evidence>
<dbReference type="OrthoDB" id="9797519at2"/>
<dbReference type="SMART" id="SM01103">
    <property type="entry name" value="CRS1_YhbY"/>
    <property type="match status" value="1"/>
</dbReference>
<protein>
    <submittedName>
        <fullName evidence="4">Ribosome assembly RNA-binding protein YhbY</fullName>
    </submittedName>
</protein>
<evidence type="ECO:0000313" key="5">
    <source>
        <dbReference type="Proteomes" id="UP000321412"/>
    </source>
</evidence>
<dbReference type="Pfam" id="PF01985">
    <property type="entry name" value="CRS1_YhbY"/>
    <property type="match status" value="1"/>
</dbReference>
<dbReference type="NCBIfam" id="TIGR00253">
    <property type="entry name" value="RNA_bind_YhbY"/>
    <property type="match status" value="1"/>
</dbReference>
<accession>A0A5C6X9U5</accession>
<dbReference type="InterPro" id="IPR017924">
    <property type="entry name" value="RNA-binding_YhbY"/>
</dbReference>
<keyword evidence="1 2" id="KW-0694">RNA-binding</keyword>
<evidence type="ECO:0000256" key="2">
    <source>
        <dbReference type="PROSITE-ProRule" id="PRU00626"/>
    </source>
</evidence>
<dbReference type="AlphaFoldDB" id="A0A5C6X9U5"/>
<proteinExistence type="predicted"/>
<organism evidence="4 5">
    <name type="scientific">Lujinxingia vulgaris</name>
    <dbReference type="NCBI Taxonomy" id="2600176"/>
    <lineage>
        <taxon>Bacteria</taxon>
        <taxon>Deltaproteobacteria</taxon>
        <taxon>Bradymonadales</taxon>
        <taxon>Lujinxingiaceae</taxon>
        <taxon>Lujinxingia</taxon>
    </lineage>
</organism>
<gene>
    <name evidence="4" type="primary">yhbY</name>
    <name evidence="4" type="ORF">FRC98_06940</name>
</gene>
<evidence type="ECO:0000256" key="1">
    <source>
        <dbReference type="ARBA" id="ARBA00022884"/>
    </source>
</evidence>
<dbReference type="PANTHER" id="PTHR40065:SF3">
    <property type="entry name" value="RNA-BINDING PROTEIN YHBY"/>
    <property type="match status" value="1"/>
</dbReference>
<dbReference type="SUPFAM" id="SSF75471">
    <property type="entry name" value="YhbY-like"/>
    <property type="match status" value="1"/>
</dbReference>
<evidence type="ECO:0000313" key="4">
    <source>
        <dbReference type="EMBL" id="TXD38611.1"/>
    </source>
</evidence>
<dbReference type="Gene3D" id="3.30.110.60">
    <property type="entry name" value="YhbY-like"/>
    <property type="match status" value="1"/>
</dbReference>
<dbReference type="RefSeq" id="WP_146980548.1">
    <property type="nucleotide sequence ID" value="NZ_VOSM01000002.1"/>
</dbReference>